<dbReference type="Proteomes" id="UP001054945">
    <property type="component" value="Unassembled WGS sequence"/>
</dbReference>
<gene>
    <name evidence="1" type="ORF">CEXT_19471</name>
</gene>
<evidence type="ECO:0000313" key="2">
    <source>
        <dbReference type="Proteomes" id="UP001054945"/>
    </source>
</evidence>
<dbReference type="AlphaFoldDB" id="A0AAV4Y6K5"/>
<reference evidence="1 2" key="1">
    <citation type="submission" date="2021-06" db="EMBL/GenBank/DDBJ databases">
        <title>Caerostris extrusa draft genome.</title>
        <authorList>
            <person name="Kono N."/>
            <person name="Arakawa K."/>
        </authorList>
    </citation>
    <scope>NUCLEOTIDE SEQUENCE [LARGE SCALE GENOMIC DNA]</scope>
</reference>
<dbReference type="EMBL" id="BPLR01001504">
    <property type="protein sequence ID" value="GIZ02778.1"/>
    <property type="molecule type" value="Genomic_DNA"/>
</dbReference>
<sequence>MCKCFDKIIFSRPWTGEIAVICTCFSTTTSDDANLQITVRSNNKVARTRYSVRSNRTAKEFPIGNGFCVEDPMDGRPPHCWNRGVVIKIV</sequence>
<proteinExistence type="predicted"/>
<organism evidence="1 2">
    <name type="scientific">Caerostris extrusa</name>
    <name type="common">Bark spider</name>
    <name type="synonym">Caerostris bankana</name>
    <dbReference type="NCBI Taxonomy" id="172846"/>
    <lineage>
        <taxon>Eukaryota</taxon>
        <taxon>Metazoa</taxon>
        <taxon>Ecdysozoa</taxon>
        <taxon>Arthropoda</taxon>
        <taxon>Chelicerata</taxon>
        <taxon>Arachnida</taxon>
        <taxon>Araneae</taxon>
        <taxon>Araneomorphae</taxon>
        <taxon>Entelegynae</taxon>
        <taxon>Araneoidea</taxon>
        <taxon>Araneidae</taxon>
        <taxon>Caerostris</taxon>
    </lineage>
</organism>
<protein>
    <submittedName>
        <fullName evidence="1">Uncharacterized protein</fullName>
    </submittedName>
</protein>
<comment type="caution">
    <text evidence="1">The sequence shown here is derived from an EMBL/GenBank/DDBJ whole genome shotgun (WGS) entry which is preliminary data.</text>
</comment>
<name>A0AAV4Y6K5_CAEEX</name>
<accession>A0AAV4Y6K5</accession>
<keyword evidence="2" id="KW-1185">Reference proteome</keyword>
<evidence type="ECO:0000313" key="1">
    <source>
        <dbReference type="EMBL" id="GIZ02778.1"/>
    </source>
</evidence>